<dbReference type="EMBL" id="BJHV01000001">
    <property type="protein sequence ID" value="GDY45404.1"/>
    <property type="molecule type" value="Genomic_DNA"/>
</dbReference>
<evidence type="ECO:0000313" key="2">
    <source>
        <dbReference type="Proteomes" id="UP000299290"/>
    </source>
</evidence>
<keyword evidence="2" id="KW-1185">Reference proteome</keyword>
<accession>A0A4D4KB78</accession>
<name>A0A4D4KB78_9ACTN</name>
<organism evidence="1 2">
    <name type="scientific">Streptomyces antimycoticus</name>
    <dbReference type="NCBI Taxonomy" id="68175"/>
    <lineage>
        <taxon>Bacteria</taxon>
        <taxon>Bacillati</taxon>
        <taxon>Actinomycetota</taxon>
        <taxon>Actinomycetes</taxon>
        <taxon>Kitasatosporales</taxon>
        <taxon>Streptomycetaceae</taxon>
        <taxon>Streptomyces</taxon>
        <taxon>Streptomyces violaceusniger group</taxon>
    </lineage>
</organism>
<gene>
    <name evidence="1" type="ORF">SANT12839_062860</name>
</gene>
<reference evidence="1 2" key="1">
    <citation type="journal article" date="2020" name="Int. J. Syst. Evol. Microbiol.">
        <title>Reclassification of Streptomyces castelarensis and Streptomyces sporoclivatus as later heterotypic synonyms of Streptomyces antimycoticus.</title>
        <authorList>
            <person name="Komaki H."/>
            <person name="Tamura T."/>
        </authorList>
    </citation>
    <scope>NUCLEOTIDE SEQUENCE [LARGE SCALE GENOMIC DNA]</scope>
    <source>
        <strain evidence="1 2">NBRC 12839</strain>
    </source>
</reference>
<comment type="caution">
    <text evidence="1">The sequence shown here is derived from an EMBL/GenBank/DDBJ whole genome shotgun (WGS) entry which is preliminary data.</text>
</comment>
<sequence length="100" mass="10845">MDVSGQPSGLRVPQASFDTALDVLGLTKLSTSAVTRYATQLLMSTPERGPRGKHVVGLHDVEDFTLQSQAPLPFQMDGDHLGLRKSVTFTGVRRALRVIV</sequence>
<dbReference type="AlphaFoldDB" id="A0A4D4KB78"/>
<evidence type="ECO:0000313" key="1">
    <source>
        <dbReference type="EMBL" id="GDY45404.1"/>
    </source>
</evidence>
<dbReference type="SUPFAM" id="SSF111331">
    <property type="entry name" value="NAD kinase/diacylglycerol kinase-like"/>
    <property type="match status" value="1"/>
</dbReference>
<proteinExistence type="predicted"/>
<dbReference type="Gene3D" id="2.60.200.40">
    <property type="match status" value="1"/>
</dbReference>
<dbReference type="InterPro" id="IPR016064">
    <property type="entry name" value="NAD/diacylglycerol_kinase_sf"/>
</dbReference>
<dbReference type="Proteomes" id="UP000299290">
    <property type="component" value="Unassembled WGS sequence"/>
</dbReference>
<protein>
    <submittedName>
        <fullName evidence="1">Uncharacterized protein</fullName>
    </submittedName>
</protein>